<evidence type="ECO:0000313" key="2">
    <source>
        <dbReference type="EMBL" id="MCH7321719.1"/>
    </source>
</evidence>
<dbReference type="InterPro" id="IPR038692">
    <property type="entry name" value="Cthe_2751_sf"/>
</dbReference>
<dbReference type="Proteomes" id="UP001316087">
    <property type="component" value="Unassembled WGS sequence"/>
</dbReference>
<dbReference type="EMBL" id="JAKZFC010000002">
    <property type="protein sequence ID" value="MCH7321719.1"/>
    <property type="molecule type" value="Genomic_DNA"/>
</dbReference>
<dbReference type="Pfam" id="PF16804">
    <property type="entry name" value="DUF5071"/>
    <property type="match status" value="1"/>
</dbReference>
<organism evidence="2 3">
    <name type="scientific">Solibacillus palustris</name>
    <dbReference type="NCBI Taxonomy" id="2908203"/>
    <lineage>
        <taxon>Bacteria</taxon>
        <taxon>Bacillati</taxon>
        <taxon>Bacillota</taxon>
        <taxon>Bacilli</taxon>
        <taxon>Bacillales</taxon>
        <taxon>Caryophanaceae</taxon>
        <taxon>Solibacillus</taxon>
    </lineage>
</organism>
<accession>A0ABS9UBL2</accession>
<evidence type="ECO:0000313" key="3">
    <source>
        <dbReference type="Proteomes" id="UP001316087"/>
    </source>
</evidence>
<dbReference type="Gene3D" id="1.25.40.750">
    <property type="entry name" value="Domain of unknown function DUF5071"/>
    <property type="match status" value="1"/>
</dbReference>
<dbReference type="RefSeq" id="WP_241368778.1">
    <property type="nucleotide sequence ID" value="NZ_JAKZFC010000002.1"/>
</dbReference>
<dbReference type="CDD" id="cd11743">
    <property type="entry name" value="Cthe_2751_like"/>
    <property type="match status" value="1"/>
</dbReference>
<reference evidence="2 3" key="1">
    <citation type="submission" date="2022-03" db="EMBL/GenBank/DDBJ databases">
        <authorList>
            <person name="Jo J.-H."/>
            <person name="Im W.-T."/>
        </authorList>
    </citation>
    <scope>NUCLEOTIDE SEQUENCE [LARGE SCALE GENOMIC DNA]</scope>
    <source>
        <strain evidence="2 3">MA9</strain>
    </source>
</reference>
<proteinExistence type="predicted"/>
<dbReference type="InterPro" id="IPR031837">
    <property type="entry name" value="DUF5071"/>
</dbReference>
<keyword evidence="3" id="KW-1185">Reference proteome</keyword>
<name>A0ABS9UBL2_9BACL</name>
<comment type="caution">
    <text evidence="2">The sequence shown here is derived from an EMBL/GenBank/DDBJ whole genome shotgun (WGS) entry which is preliminary data.</text>
</comment>
<feature type="domain" description="DUF5071" evidence="1">
    <location>
        <begin position="1"/>
        <end position="117"/>
    </location>
</feature>
<sequence length="122" mass="13995">MTPKNKFDIEEVETLRNKPANEVVPLLPELMTWMQDMNWPVAKSVVELLLTYPTEITPLIDEVLAGDDDMWVYWCLVELVPKLPFYSKLVLAEAVEQIASGQRGFDEDVIELAQEALRSFEP</sequence>
<evidence type="ECO:0000259" key="1">
    <source>
        <dbReference type="Pfam" id="PF16804"/>
    </source>
</evidence>
<protein>
    <submittedName>
        <fullName evidence="2">DUF5071 domain-containing protein</fullName>
    </submittedName>
</protein>
<gene>
    <name evidence="2" type="ORF">LZ480_07415</name>
</gene>